<accession>A0A915J5D3</accession>
<evidence type="ECO:0000313" key="2">
    <source>
        <dbReference type="Proteomes" id="UP000887565"/>
    </source>
</evidence>
<organism evidence="2 3">
    <name type="scientific">Romanomermis culicivorax</name>
    <name type="common">Nematode worm</name>
    <dbReference type="NCBI Taxonomy" id="13658"/>
    <lineage>
        <taxon>Eukaryota</taxon>
        <taxon>Metazoa</taxon>
        <taxon>Ecdysozoa</taxon>
        <taxon>Nematoda</taxon>
        <taxon>Enoplea</taxon>
        <taxon>Dorylaimia</taxon>
        <taxon>Mermithida</taxon>
        <taxon>Mermithoidea</taxon>
        <taxon>Mermithidae</taxon>
        <taxon>Romanomermis</taxon>
    </lineage>
</organism>
<feature type="transmembrane region" description="Helical" evidence="1">
    <location>
        <begin position="88"/>
        <end position="106"/>
    </location>
</feature>
<feature type="transmembrane region" description="Helical" evidence="1">
    <location>
        <begin position="62"/>
        <end position="82"/>
    </location>
</feature>
<keyword evidence="1" id="KW-1133">Transmembrane helix</keyword>
<sequence>MHNSFPDSPSNMVFNCFTLDATFYDRNFLSAFAAIWLTLSFLPVISLLFCLFVIFAALLAFFVFWAAVLIVTILSFVCLILLAAALVAFWIALTVFTIWFSFNYLLKSCFNFVPYSAAYPAAKIHPKNRNSFD</sequence>
<dbReference type="WBParaSite" id="nRc.2.0.1.t21009-RA">
    <property type="protein sequence ID" value="nRc.2.0.1.t21009-RA"/>
    <property type="gene ID" value="nRc.2.0.1.g21009"/>
</dbReference>
<reference evidence="3" key="1">
    <citation type="submission" date="2022-11" db="UniProtKB">
        <authorList>
            <consortium name="WormBaseParasite"/>
        </authorList>
    </citation>
    <scope>IDENTIFICATION</scope>
</reference>
<keyword evidence="1" id="KW-0472">Membrane</keyword>
<keyword evidence="1" id="KW-0812">Transmembrane</keyword>
<proteinExistence type="predicted"/>
<evidence type="ECO:0000256" key="1">
    <source>
        <dbReference type="SAM" id="Phobius"/>
    </source>
</evidence>
<protein>
    <submittedName>
        <fullName evidence="3">Uncharacterized protein</fullName>
    </submittedName>
</protein>
<evidence type="ECO:0000313" key="3">
    <source>
        <dbReference type="WBParaSite" id="nRc.2.0.1.t21009-RA"/>
    </source>
</evidence>
<name>A0A915J5D3_ROMCU</name>
<keyword evidence="2" id="KW-1185">Reference proteome</keyword>
<dbReference type="Proteomes" id="UP000887565">
    <property type="component" value="Unplaced"/>
</dbReference>
<feature type="transmembrane region" description="Helical" evidence="1">
    <location>
        <begin position="28"/>
        <end position="55"/>
    </location>
</feature>
<dbReference type="AlphaFoldDB" id="A0A915J5D3"/>